<organism evidence="1 2">
    <name type="scientific">Cetraspora pellucida</name>
    <dbReference type="NCBI Taxonomy" id="1433469"/>
    <lineage>
        <taxon>Eukaryota</taxon>
        <taxon>Fungi</taxon>
        <taxon>Fungi incertae sedis</taxon>
        <taxon>Mucoromycota</taxon>
        <taxon>Glomeromycotina</taxon>
        <taxon>Glomeromycetes</taxon>
        <taxon>Diversisporales</taxon>
        <taxon>Gigasporaceae</taxon>
        <taxon>Cetraspora</taxon>
    </lineage>
</organism>
<reference evidence="1" key="1">
    <citation type="submission" date="2021-06" db="EMBL/GenBank/DDBJ databases">
        <authorList>
            <person name="Kallberg Y."/>
            <person name="Tangrot J."/>
            <person name="Rosling A."/>
        </authorList>
    </citation>
    <scope>NUCLEOTIDE SEQUENCE</scope>
    <source>
        <strain evidence="1">28 12/20/2015</strain>
    </source>
</reference>
<proteinExistence type="predicted"/>
<evidence type="ECO:0000313" key="1">
    <source>
        <dbReference type="EMBL" id="CAG8505248.1"/>
    </source>
</evidence>
<comment type="caution">
    <text evidence="1">The sequence shown here is derived from an EMBL/GenBank/DDBJ whole genome shotgun (WGS) entry which is preliminary data.</text>
</comment>
<accession>A0ACA9L3J5</accession>
<sequence>MDLGDEANTNPIGSEDESLEVTEVTEVTEEASDTNKRKGGKPPSWVFEEKHFIKDDKQSHFIDENWNIQKLILSFKLVPAPHTGITISNTFLKCLDDWNITSRVGIIVH</sequence>
<evidence type="ECO:0000313" key="2">
    <source>
        <dbReference type="Proteomes" id="UP000789366"/>
    </source>
</evidence>
<name>A0ACA9L3J5_9GLOM</name>
<protein>
    <submittedName>
        <fullName evidence="1">5335_t:CDS:1</fullName>
    </submittedName>
</protein>
<dbReference type="EMBL" id="CAJVPW010002383">
    <property type="protein sequence ID" value="CAG8505248.1"/>
    <property type="molecule type" value="Genomic_DNA"/>
</dbReference>
<gene>
    <name evidence="1" type="ORF">SPELUC_LOCUS3208</name>
</gene>
<keyword evidence="2" id="KW-1185">Reference proteome</keyword>
<dbReference type="Proteomes" id="UP000789366">
    <property type="component" value="Unassembled WGS sequence"/>
</dbReference>